<dbReference type="SUPFAM" id="SSF88659">
    <property type="entry name" value="Sigma3 and sigma4 domains of RNA polymerase sigma factors"/>
    <property type="match status" value="1"/>
</dbReference>
<dbReference type="PANTHER" id="PTHR43133:SF46">
    <property type="entry name" value="RNA POLYMERASE SIGMA-70 FACTOR ECF SUBFAMILY"/>
    <property type="match status" value="1"/>
</dbReference>
<comment type="similarity">
    <text evidence="1">Belongs to the sigma-70 factor family. ECF subfamily.</text>
</comment>
<dbReference type="InterPro" id="IPR013325">
    <property type="entry name" value="RNA_pol_sigma_r2"/>
</dbReference>
<dbReference type="GO" id="GO:0016987">
    <property type="term" value="F:sigma factor activity"/>
    <property type="evidence" value="ECO:0007669"/>
    <property type="project" value="UniProtKB-KW"/>
</dbReference>
<dbReference type="InterPro" id="IPR007627">
    <property type="entry name" value="RNA_pol_sigma70_r2"/>
</dbReference>
<evidence type="ECO:0000259" key="6">
    <source>
        <dbReference type="Pfam" id="PF08281"/>
    </source>
</evidence>
<keyword evidence="8" id="KW-1185">Reference proteome</keyword>
<keyword evidence="2" id="KW-0805">Transcription regulation</keyword>
<evidence type="ECO:0000256" key="4">
    <source>
        <dbReference type="ARBA" id="ARBA00023163"/>
    </source>
</evidence>
<gene>
    <name evidence="7" type="ORF">HGH91_05450</name>
</gene>
<dbReference type="NCBIfam" id="TIGR02937">
    <property type="entry name" value="sigma70-ECF"/>
    <property type="match status" value="1"/>
</dbReference>
<reference evidence="7 8" key="1">
    <citation type="submission" date="2020-04" db="EMBL/GenBank/DDBJ databases">
        <authorList>
            <person name="Yin C."/>
        </authorList>
    </citation>
    <scope>NUCLEOTIDE SEQUENCE [LARGE SCALE GENOMIC DNA]</scope>
    <source>
        <strain evidence="7 8">Ak56</strain>
    </source>
</reference>
<dbReference type="InterPro" id="IPR013249">
    <property type="entry name" value="RNA_pol_sigma70_r4_t2"/>
</dbReference>
<feature type="domain" description="RNA polymerase sigma factor 70 region 4 type 2" evidence="6">
    <location>
        <begin position="128"/>
        <end position="179"/>
    </location>
</feature>
<evidence type="ECO:0000259" key="5">
    <source>
        <dbReference type="Pfam" id="PF04542"/>
    </source>
</evidence>
<organism evidence="7 8">
    <name type="scientific">Chitinophaga eiseniae</name>
    <dbReference type="NCBI Taxonomy" id="634771"/>
    <lineage>
        <taxon>Bacteria</taxon>
        <taxon>Pseudomonadati</taxon>
        <taxon>Bacteroidota</taxon>
        <taxon>Chitinophagia</taxon>
        <taxon>Chitinophagales</taxon>
        <taxon>Chitinophagaceae</taxon>
        <taxon>Chitinophaga</taxon>
    </lineage>
</organism>
<dbReference type="RefSeq" id="WP_168737413.1">
    <property type="nucleotide sequence ID" value="NZ_JABAHZ010000001.1"/>
</dbReference>
<keyword evidence="3" id="KW-0731">Sigma factor</keyword>
<dbReference type="Gene3D" id="1.10.10.10">
    <property type="entry name" value="Winged helix-like DNA-binding domain superfamily/Winged helix DNA-binding domain"/>
    <property type="match status" value="1"/>
</dbReference>
<dbReference type="InterPro" id="IPR013324">
    <property type="entry name" value="RNA_pol_sigma_r3/r4-like"/>
</dbReference>
<dbReference type="InterPro" id="IPR039425">
    <property type="entry name" value="RNA_pol_sigma-70-like"/>
</dbReference>
<proteinExistence type="inferred from homology"/>
<evidence type="ECO:0000256" key="2">
    <source>
        <dbReference type="ARBA" id="ARBA00023015"/>
    </source>
</evidence>
<evidence type="ECO:0000313" key="7">
    <source>
        <dbReference type="EMBL" id="NLR78059.1"/>
    </source>
</evidence>
<evidence type="ECO:0000256" key="1">
    <source>
        <dbReference type="ARBA" id="ARBA00010641"/>
    </source>
</evidence>
<dbReference type="Pfam" id="PF08281">
    <property type="entry name" value="Sigma70_r4_2"/>
    <property type="match status" value="1"/>
</dbReference>
<dbReference type="Pfam" id="PF04542">
    <property type="entry name" value="Sigma70_r2"/>
    <property type="match status" value="1"/>
</dbReference>
<dbReference type="Gene3D" id="1.10.1740.10">
    <property type="match status" value="1"/>
</dbReference>
<dbReference type="EMBL" id="JABAHZ010000001">
    <property type="protein sequence ID" value="NLR78059.1"/>
    <property type="molecule type" value="Genomic_DNA"/>
</dbReference>
<dbReference type="InterPro" id="IPR014284">
    <property type="entry name" value="RNA_pol_sigma-70_dom"/>
</dbReference>
<dbReference type="PANTHER" id="PTHR43133">
    <property type="entry name" value="RNA POLYMERASE ECF-TYPE SIGMA FACTO"/>
    <property type="match status" value="1"/>
</dbReference>
<keyword evidence="4" id="KW-0804">Transcription</keyword>
<evidence type="ECO:0000256" key="3">
    <source>
        <dbReference type="ARBA" id="ARBA00023082"/>
    </source>
</evidence>
<sequence>MKPNRETYDTYSDNDLLLLLRNSDEQAFAALYDRYWDKVFYMAMQRLKIASCAEDAVQDVFADIWKRRGELEVKNSFPAYLAVAVKYRIINIQAKMNHATRYGQEIIRNIDVSCSSQEEWLDFKELQQRLETHIASLPEKARIAFQLNHKGGLRHKEIARVMQVSEKAVERSIARAIQSLMNSFRHFTSFF</sequence>
<dbReference type="GO" id="GO:0003677">
    <property type="term" value="F:DNA binding"/>
    <property type="evidence" value="ECO:0007669"/>
    <property type="project" value="InterPro"/>
</dbReference>
<dbReference type="GO" id="GO:0006352">
    <property type="term" value="P:DNA-templated transcription initiation"/>
    <property type="evidence" value="ECO:0007669"/>
    <property type="project" value="InterPro"/>
</dbReference>
<dbReference type="InterPro" id="IPR036388">
    <property type="entry name" value="WH-like_DNA-bd_sf"/>
</dbReference>
<dbReference type="AlphaFoldDB" id="A0A847SLN5"/>
<feature type="domain" description="RNA polymerase sigma-70 region 2" evidence="5">
    <location>
        <begin position="31"/>
        <end position="91"/>
    </location>
</feature>
<accession>A0A847SLN5</accession>
<evidence type="ECO:0000313" key="8">
    <source>
        <dbReference type="Proteomes" id="UP000552864"/>
    </source>
</evidence>
<dbReference type="SUPFAM" id="SSF88946">
    <property type="entry name" value="Sigma2 domain of RNA polymerase sigma factors"/>
    <property type="match status" value="1"/>
</dbReference>
<protein>
    <submittedName>
        <fullName evidence="7">Sigma-70 family RNA polymerase sigma factor</fullName>
    </submittedName>
</protein>
<comment type="caution">
    <text evidence="7">The sequence shown here is derived from an EMBL/GenBank/DDBJ whole genome shotgun (WGS) entry which is preliminary data.</text>
</comment>
<name>A0A847SLN5_9BACT</name>
<dbReference type="Proteomes" id="UP000552864">
    <property type="component" value="Unassembled WGS sequence"/>
</dbReference>